<evidence type="ECO:0000256" key="10">
    <source>
        <dbReference type="RuleBase" id="RU003930"/>
    </source>
</evidence>
<dbReference type="GO" id="GO:0009507">
    <property type="term" value="C:chloroplast"/>
    <property type="evidence" value="ECO:0007669"/>
    <property type="project" value="UniProtKB-SubCell"/>
</dbReference>
<keyword evidence="5 13" id="KW-0150">Chloroplast</keyword>
<accession>A0A142BY31</accession>
<dbReference type="GO" id="GO:0006412">
    <property type="term" value="P:translation"/>
    <property type="evidence" value="ECO:0007669"/>
    <property type="project" value="UniProtKB-UniRule"/>
</dbReference>
<evidence type="ECO:0000256" key="3">
    <source>
        <dbReference type="ARBA" id="ARBA00008553"/>
    </source>
</evidence>
<dbReference type="PANTHER" id="PTHR11994">
    <property type="entry name" value="60S RIBOSOMAL PROTEIN L11-RELATED"/>
    <property type="match status" value="1"/>
</dbReference>
<keyword evidence="6 9" id="KW-0689">Ribosomal protein</keyword>
<dbReference type="InterPro" id="IPR002132">
    <property type="entry name" value="Ribosomal_uL5"/>
</dbReference>
<evidence type="ECO:0000256" key="7">
    <source>
        <dbReference type="ARBA" id="ARBA00023274"/>
    </source>
</evidence>
<evidence type="ECO:0000256" key="8">
    <source>
        <dbReference type="ARBA" id="ARBA00035210"/>
    </source>
</evidence>
<protein>
    <recommendedName>
        <fullName evidence="8 9">Large ribosomal subunit protein uL5c</fullName>
    </recommendedName>
</protein>
<dbReference type="GO" id="GO:0005840">
    <property type="term" value="C:ribosome"/>
    <property type="evidence" value="ECO:0007669"/>
    <property type="project" value="UniProtKB-KW"/>
</dbReference>
<comment type="similarity">
    <text evidence="3 9 10">Belongs to the universal ribosomal protein uL5 family.</text>
</comment>
<dbReference type="PIRSF" id="PIRSF002161">
    <property type="entry name" value="Ribosomal_L5"/>
    <property type="match status" value="1"/>
</dbReference>
<evidence type="ECO:0000256" key="2">
    <source>
        <dbReference type="ARBA" id="ARBA00004229"/>
    </source>
</evidence>
<evidence type="ECO:0000256" key="6">
    <source>
        <dbReference type="ARBA" id="ARBA00022980"/>
    </source>
</evidence>
<dbReference type="Pfam" id="PF00281">
    <property type="entry name" value="Ribosomal_L5"/>
    <property type="match status" value="1"/>
</dbReference>
<evidence type="ECO:0000259" key="11">
    <source>
        <dbReference type="Pfam" id="PF00281"/>
    </source>
</evidence>
<dbReference type="GO" id="GO:0003735">
    <property type="term" value="F:structural constituent of ribosome"/>
    <property type="evidence" value="ECO:0007669"/>
    <property type="project" value="InterPro"/>
</dbReference>
<keyword evidence="7 9" id="KW-0687">Ribonucleoprotein</keyword>
<dbReference type="Gene3D" id="3.30.1440.10">
    <property type="match status" value="1"/>
</dbReference>
<evidence type="ECO:0000256" key="4">
    <source>
        <dbReference type="ARBA" id="ARBA00011505"/>
    </source>
</evidence>
<evidence type="ECO:0000259" key="12">
    <source>
        <dbReference type="Pfam" id="PF00673"/>
    </source>
</evidence>
<evidence type="ECO:0000313" key="13">
    <source>
        <dbReference type="EMBL" id="AMP43323.1"/>
    </source>
</evidence>
<dbReference type="AlphaFoldDB" id="A0A142BY31"/>
<evidence type="ECO:0000256" key="1">
    <source>
        <dbReference type="ARBA" id="ARBA00003898"/>
    </source>
</evidence>
<proteinExistence type="inferred from homology"/>
<dbReference type="HAMAP" id="MF_01333_B">
    <property type="entry name" value="Ribosomal_uL5_B"/>
    <property type="match status" value="1"/>
</dbReference>
<keyword evidence="13" id="KW-0934">Plastid</keyword>
<evidence type="ECO:0000256" key="9">
    <source>
        <dbReference type="HAMAP-Rule" id="MF_01333"/>
    </source>
</evidence>
<dbReference type="InterPro" id="IPR031310">
    <property type="entry name" value="Ribosomal_uL5_N"/>
</dbReference>
<dbReference type="InterPro" id="IPR020930">
    <property type="entry name" value="Ribosomal_uL5_bac-type"/>
</dbReference>
<reference evidence="13" key="1">
    <citation type="journal article" date="2016" name="PLoS ONE">
        <title>Distinctive Architecture of the Chloroplast Genome in the Chlorodendrophycean Green Algae Scherffelia dubia and Tetraselmis sp. CCMP 881.</title>
        <authorList>
            <person name="Turmel M."/>
            <person name="de Cambiaire J.C."/>
            <person name="Otis C."/>
            <person name="Lemieux C."/>
        </authorList>
    </citation>
    <scope>NUCLEOTIDE SEQUENCE</scope>
</reference>
<keyword evidence="9" id="KW-0694">RNA-binding</keyword>
<geneLocation type="chloroplast" evidence="13"/>
<keyword evidence="9" id="KW-0699">rRNA-binding</keyword>
<dbReference type="GO" id="GO:0019843">
    <property type="term" value="F:rRNA binding"/>
    <property type="evidence" value="ECO:0007669"/>
    <property type="project" value="UniProtKB-UniRule"/>
</dbReference>
<dbReference type="FunFam" id="3.30.1440.10:FF:000001">
    <property type="entry name" value="50S ribosomal protein L5"/>
    <property type="match status" value="1"/>
</dbReference>
<dbReference type="EMBL" id="KU167097">
    <property type="protein sequence ID" value="AMP43323.1"/>
    <property type="molecule type" value="Genomic_DNA"/>
</dbReference>
<dbReference type="SUPFAM" id="SSF55282">
    <property type="entry name" value="RL5-like"/>
    <property type="match status" value="1"/>
</dbReference>
<feature type="domain" description="Large ribosomal subunit protein uL5 C-terminal" evidence="12">
    <location>
        <begin position="85"/>
        <end position="178"/>
    </location>
</feature>
<comment type="subunit">
    <text evidence="4 9">Part of the 50S ribosomal subunit; contacts the 5S rRNA.</text>
</comment>
<evidence type="ECO:0000256" key="5">
    <source>
        <dbReference type="ARBA" id="ARBA00022528"/>
    </source>
</evidence>
<comment type="subcellular location">
    <subcellularLocation>
        <location evidence="2 9">Plastid</location>
        <location evidence="2 9">Chloroplast</location>
    </subcellularLocation>
</comment>
<gene>
    <name evidence="9 13" type="primary">rpl5</name>
</gene>
<dbReference type="InterPro" id="IPR022803">
    <property type="entry name" value="Ribosomal_uL5_dom_sf"/>
</dbReference>
<organism evidence="13">
    <name type="scientific">Tetraselmis sp. CCMP 881</name>
    <dbReference type="NCBI Taxonomy" id="1812852"/>
    <lineage>
        <taxon>Eukaryota</taxon>
        <taxon>Viridiplantae</taxon>
        <taxon>Chlorophyta</taxon>
        <taxon>core chlorophytes</taxon>
        <taxon>Chlorodendrophyceae</taxon>
        <taxon>Chlorodendrales</taxon>
        <taxon>Chlorodendraceae</taxon>
        <taxon>Tetraselmis</taxon>
    </lineage>
</organism>
<sequence length="187" mass="21737">MSQRLKTVYETEIIPKLMEKFEYKNKQQVPRIEKIVINRGIGEASQNTKIVEFSLQELTMITGQKGVVKRSKKAIAGFKLRENMPVGVSVTLRNDYMYGFLDRFVNLALPRIRDFQGINAKSLDKQGNYTIGLEEQLMFPEVEYEKIDKVRGMDISIITSSKTKLEGYTLLREFGIPFKNYEMFEKM</sequence>
<dbReference type="GO" id="GO:1990904">
    <property type="term" value="C:ribonucleoprotein complex"/>
    <property type="evidence" value="ECO:0007669"/>
    <property type="project" value="UniProtKB-KW"/>
</dbReference>
<feature type="domain" description="Large ribosomal subunit protein uL5 N-terminal" evidence="11">
    <location>
        <begin position="25"/>
        <end position="81"/>
    </location>
</feature>
<dbReference type="InterPro" id="IPR031309">
    <property type="entry name" value="Ribosomal_uL5_C"/>
</dbReference>
<name>A0A142BY31_9CHLO</name>
<dbReference type="NCBIfam" id="NF000585">
    <property type="entry name" value="PRK00010.1"/>
    <property type="match status" value="1"/>
</dbReference>
<comment type="function">
    <text evidence="1 9">Binds 5S rRNA, forms part of the central protuberance of the 50S subunit.</text>
</comment>
<dbReference type="Pfam" id="PF00673">
    <property type="entry name" value="Ribosomal_L5_C"/>
    <property type="match status" value="1"/>
</dbReference>